<protein>
    <submittedName>
        <fullName evidence="1">Uncharacterized protein</fullName>
    </submittedName>
</protein>
<dbReference type="Proteomes" id="UP000789390">
    <property type="component" value="Unassembled WGS sequence"/>
</dbReference>
<sequence>MWNDYKFKSENVKSSKHCELPSVHVDLAKPTVDNLQHLAADFVLNMLTEQKLTQVNVQYVMEAATTLINETVKHRLQEYISFLETNNHDRYAQITLLDYKEDPFVLLRNQCGQNKYFATHFGMIETVRIDLPFGAADYRRHRTGRRQSFKVKDYFYVPLLKQLEKILNFTDVYDEVMLRKPVKKNEFSYFENGSAFNENTLFQLDITAIQFQLFLDEASTTADKGNRSKKNKLMFVYFTLGNIDVKHRSTFKSINLLSKIGTETVKRFGLNVLLKPIVDDLKKLEEGVPVTIKGKRVLVRGTLSAVIADNLGSHQIGGFKIGFAKGFRKCRFCMATDEQIQSLFLDALFQPRKREHHDEQCASLANAELREHFERVYGITDQLNNKIENFKYGYSEVADKPCSIEYKQLIGGKMSQTAAQLLLLAVNLPIMISSFIDEYDPVWHCFTVLLRICRLVFLDSISKFQVVLLEDLIEEFLVAYKDNFFQSYKKNNPKSVLKCRITPKSTIWCTILDLLSYWVLLNRFGACALKPSTAILSLCKGKLKILSTLHLPLNETSTVAV</sequence>
<dbReference type="OrthoDB" id="6380672at2759"/>
<name>A0A8J2RIT5_9CRUS</name>
<comment type="caution">
    <text evidence="1">The sequence shown here is derived from an EMBL/GenBank/DDBJ whole genome shotgun (WGS) entry which is preliminary data.</text>
</comment>
<evidence type="ECO:0000313" key="2">
    <source>
        <dbReference type="Proteomes" id="UP000789390"/>
    </source>
</evidence>
<dbReference type="AlphaFoldDB" id="A0A8J2RIT5"/>
<keyword evidence="2" id="KW-1185">Reference proteome</keyword>
<dbReference type="EMBL" id="CAKKLH010000039">
    <property type="protein sequence ID" value="CAH0100559.1"/>
    <property type="molecule type" value="Genomic_DNA"/>
</dbReference>
<proteinExistence type="predicted"/>
<gene>
    <name evidence="1" type="ORF">DGAL_LOCUS2818</name>
</gene>
<accession>A0A8J2RIT5</accession>
<reference evidence="1" key="1">
    <citation type="submission" date="2021-11" db="EMBL/GenBank/DDBJ databases">
        <authorList>
            <person name="Schell T."/>
        </authorList>
    </citation>
    <scope>NUCLEOTIDE SEQUENCE</scope>
    <source>
        <strain evidence="1">M5</strain>
    </source>
</reference>
<evidence type="ECO:0000313" key="1">
    <source>
        <dbReference type="EMBL" id="CAH0100559.1"/>
    </source>
</evidence>
<organism evidence="1 2">
    <name type="scientific">Daphnia galeata</name>
    <dbReference type="NCBI Taxonomy" id="27404"/>
    <lineage>
        <taxon>Eukaryota</taxon>
        <taxon>Metazoa</taxon>
        <taxon>Ecdysozoa</taxon>
        <taxon>Arthropoda</taxon>
        <taxon>Crustacea</taxon>
        <taxon>Branchiopoda</taxon>
        <taxon>Diplostraca</taxon>
        <taxon>Cladocera</taxon>
        <taxon>Anomopoda</taxon>
        <taxon>Daphniidae</taxon>
        <taxon>Daphnia</taxon>
    </lineage>
</organism>